<dbReference type="Gene3D" id="2.130.10.10">
    <property type="entry name" value="YVTN repeat-like/Quinoprotein amine dehydrogenase"/>
    <property type="match status" value="1"/>
</dbReference>
<keyword evidence="2 9" id="KW-0853">WD repeat</keyword>
<dbReference type="EMBL" id="JBEDUW010000003">
    <property type="protein sequence ID" value="KAK9938108.1"/>
    <property type="molecule type" value="Genomic_DNA"/>
</dbReference>
<reference evidence="12 13" key="1">
    <citation type="journal article" date="2023" name="G3 (Bethesda)">
        <title>A chromosome-length genome assembly and annotation of blackberry (Rubus argutus, cv. 'Hillquist').</title>
        <authorList>
            <person name="Bruna T."/>
            <person name="Aryal R."/>
            <person name="Dudchenko O."/>
            <person name="Sargent D.J."/>
            <person name="Mead D."/>
            <person name="Buti M."/>
            <person name="Cavallini A."/>
            <person name="Hytonen T."/>
            <person name="Andres J."/>
            <person name="Pham M."/>
            <person name="Weisz D."/>
            <person name="Mascagni F."/>
            <person name="Usai G."/>
            <person name="Natali L."/>
            <person name="Bassil N."/>
            <person name="Fernandez G.E."/>
            <person name="Lomsadze A."/>
            <person name="Armour M."/>
            <person name="Olukolu B."/>
            <person name="Poorten T."/>
            <person name="Britton C."/>
            <person name="Davik J."/>
            <person name="Ashrafi H."/>
            <person name="Aiden E.L."/>
            <person name="Borodovsky M."/>
            <person name="Worthington M."/>
        </authorList>
    </citation>
    <scope>NUCLEOTIDE SEQUENCE [LARGE SCALE GENOMIC DNA]</scope>
    <source>
        <strain evidence="12">PI 553951</strain>
    </source>
</reference>
<evidence type="ECO:0000259" key="11">
    <source>
        <dbReference type="PROSITE" id="PS50011"/>
    </source>
</evidence>
<dbReference type="SUPFAM" id="SSF50978">
    <property type="entry name" value="WD40 repeat-like"/>
    <property type="match status" value="1"/>
</dbReference>
<proteinExistence type="predicted"/>
<comment type="subcellular location">
    <subcellularLocation>
        <location evidence="1">Nucleus</location>
    </subcellularLocation>
</comment>
<dbReference type="InterPro" id="IPR044630">
    <property type="entry name" value="SPA1/2/3/4"/>
</dbReference>
<feature type="compositionally biased region" description="Polar residues" evidence="10">
    <location>
        <begin position="541"/>
        <end position="550"/>
    </location>
</feature>
<evidence type="ECO:0000256" key="10">
    <source>
        <dbReference type="SAM" id="MobiDB-lite"/>
    </source>
</evidence>
<dbReference type="InterPro" id="IPR020472">
    <property type="entry name" value="WD40_PAC1"/>
</dbReference>
<dbReference type="InterPro" id="IPR001680">
    <property type="entry name" value="WD40_rpt"/>
</dbReference>
<evidence type="ECO:0000256" key="1">
    <source>
        <dbReference type="ARBA" id="ARBA00004123"/>
    </source>
</evidence>
<dbReference type="Gene3D" id="1.10.510.10">
    <property type="entry name" value="Transferase(Phosphotransferase) domain 1"/>
    <property type="match status" value="1"/>
</dbReference>
<dbReference type="PANTHER" id="PTHR44218">
    <property type="entry name" value="PROTEIN SPA1-RELATED 2"/>
    <property type="match status" value="1"/>
</dbReference>
<dbReference type="SMART" id="SM00220">
    <property type="entry name" value="S_TKc"/>
    <property type="match status" value="1"/>
</dbReference>
<dbReference type="PROSITE" id="PS50082">
    <property type="entry name" value="WD_REPEATS_2"/>
    <property type="match status" value="2"/>
</dbReference>
<dbReference type="GO" id="GO:0009640">
    <property type="term" value="P:photomorphogenesis"/>
    <property type="evidence" value="ECO:0007669"/>
    <property type="project" value="InterPro"/>
</dbReference>
<dbReference type="GO" id="GO:0004672">
    <property type="term" value="F:protein kinase activity"/>
    <property type="evidence" value="ECO:0007669"/>
    <property type="project" value="InterPro"/>
</dbReference>
<protein>
    <recommendedName>
        <fullName evidence="11">Protein kinase domain-containing protein</fullName>
    </recommendedName>
</protein>
<feature type="region of interest" description="Disordered" evidence="10">
    <location>
        <begin position="166"/>
        <end position="194"/>
    </location>
</feature>
<keyword evidence="4" id="KW-0677">Repeat</keyword>
<dbReference type="InterPro" id="IPR000719">
    <property type="entry name" value="Prot_kinase_dom"/>
</dbReference>
<dbReference type="FunFam" id="2.130.10.10:FF:000090">
    <property type="entry name" value="E3 ubiquitin-protein ligase RFWD2 isoform X1"/>
    <property type="match status" value="1"/>
</dbReference>
<dbReference type="PROSITE" id="PS50011">
    <property type="entry name" value="PROTEIN_KINASE_DOM"/>
    <property type="match status" value="1"/>
</dbReference>
<feature type="repeat" description="WD" evidence="9">
    <location>
        <begin position="682"/>
        <end position="717"/>
    </location>
</feature>
<evidence type="ECO:0000256" key="6">
    <source>
        <dbReference type="ARBA" id="ARBA00023054"/>
    </source>
</evidence>
<evidence type="ECO:0000256" key="7">
    <source>
        <dbReference type="ARBA" id="ARBA00023242"/>
    </source>
</evidence>
<dbReference type="SUPFAM" id="SSF56112">
    <property type="entry name" value="Protein kinase-like (PK-like)"/>
    <property type="match status" value="1"/>
</dbReference>
<keyword evidence="3" id="KW-0808">Transferase</keyword>
<evidence type="ECO:0000313" key="12">
    <source>
        <dbReference type="EMBL" id="KAK9938108.1"/>
    </source>
</evidence>
<evidence type="ECO:0000256" key="4">
    <source>
        <dbReference type="ARBA" id="ARBA00022737"/>
    </source>
</evidence>
<dbReference type="AlphaFoldDB" id="A0AAW1XN09"/>
<evidence type="ECO:0000256" key="8">
    <source>
        <dbReference type="ARBA" id="ARBA00084091"/>
    </source>
</evidence>
<dbReference type="SMART" id="SM00320">
    <property type="entry name" value="WD40"/>
    <property type="match status" value="7"/>
</dbReference>
<keyword evidence="6" id="KW-0175">Coiled coil</keyword>
<dbReference type="Proteomes" id="UP001457282">
    <property type="component" value="Unassembled WGS sequence"/>
</dbReference>
<dbReference type="GO" id="GO:0009585">
    <property type="term" value="P:red, far-red light phototransduction"/>
    <property type="evidence" value="ECO:0007669"/>
    <property type="project" value="UniProtKB-KW"/>
</dbReference>
<keyword evidence="7" id="KW-0539">Nucleus</keyword>
<dbReference type="Pfam" id="PF00400">
    <property type="entry name" value="WD40"/>
    <property type="match status" value="3"/>
</dbReference>
<evidence type="ECO:0000256" key="3">
    <source>
        <dbReference type="ARBA" id="ARBA00022679"/>
    </source>
</evidence>
<evidence type="ECO:0000313" key="13">
    <source>
        <dbReference type="Proteomes" id="UP001457282"/>
    </source>
</evidence>
<dbReference type="GO" id="GO:0042802">
    <property type="term" value="F:identical protein binding"/>
    <property type="evidence" value="ECO:0007669"/>
    <property type="project" value="UniProtKB-ARBA"/>
</dbReference>
<keyword evidence="13" id="KW-1185">Reference proteome</keyword>
<gene>
    <name evidence="12" type="ORF">M0R45_014865</name>
</gene>
<dbReference type="GO" id="GO:0005524">
    <property type="term" value="F:ATP binding"/>
    <property type="evidence" value="ECO:0007669"/>
    <property type="project" value="InterPro"/>
</dbReference>
<dbReference type="InterPro" id="IPR011009">
    <property type="entry name" value="Kinase-like_dom_sf"/>
</dbReference>
<feature type="region of interest" description="Disordered" evidence="10">
    <location>
        <begin position="420"/>
        <end position="486"/>
    </location>
</feature>
<dbReference type="GO" id="GO:0005634">
    <property type="term" value="C:nucleus"/>
    <property type="evidence" value="ECO:0007669"/>
    <property type="project" value="UniProtKB-SubCell"/>
</dbReference>
<evidence type="ECO:0000256" key="5">
    <source>
        <dbReference type="ARBA" id="ARBA00022786"/>
    </source>
</evidence>
<evidence type="ECO:0000256" key="2">
    <source>
        <dbReference type="ARBA" id="ARBA00022574"/>
    </source>
</evidence>
<dbReference type="PRINTS" id="PR00320">
    <property type="entry name" value="GPROTEINBRPT"/>
</dbReference>
<dbReference type="PANTHER" id="PTHR44218:SF1">
    <property type="entry name" value="PROTEIN SPA1-RELATED 3"/>
    <property type="match status" value="1"/>
</dbReference>
<accession>A0AAW1XN09</accession>
<keyword evidence="8" id="KW-0607">Phytochrome signaling pathway</keyword>
<dbReference type="PROSITE" id="PS00678">
    <property type="entry name" value="WD_REPEATS_1"/>
    <property type="match status" value="1"/>
</dbReference>
<feature type="region of interest" description="Disordered" evidence="10">
    <location>
        <begin position="521"/>
        <end position="556"/>
    </location>
</feature>
<feature type="repeat" description="WD" evidence="9">
    <location>
        <begin position="775"/>
        <end position="809"/>
    </location>
</feature>
<comment type="caution">
    <text evidence="12">The sequence shown here is derived from an EMBL/GenBank/DDBJ whole genome shotgun (WGS) entry which is preliminary data.</text>
</comment>
<organism evidence="12 13">
    <name type="scientific">Rubus argutus</name>
    <name type="common">Southern blackberry</name>
    <dbReference type="NCBI Taxonomy" id="59490"/>
    <lineage>
        <taxon>Eukaryota</taxon>
        <taxon>Viridiplantae</taxon>
        <taxon>Streptophyta</taxon>
        <taxon>Embryophyta</taxon>
        <taxon>Tracheophyta</taxon>
        <taxon>Spermatophyta</taxon>
        <taxon>Magnoliopsida</taxon>
        <taxon>eudicotyledons</taxon>
        <taxon>Gunneridae</taxon>
        <taxon>Pentapetalae</taxon>
        <taxon>rosids</taxon>
        <taxon>fabids</taxon>
        <taxon>Rosales</taxon>
        <taxon>Rosaceae</taxon>
        <taxon>Rosoideae</taxon>
        <taxon>Rosoideae incertae sedis</taxon>
        <taxon>Rubus</taxon>
    </lineage>
</organism>
<dbReference type="InterPro" id="IPR036322">
    <property type="entry name" value="WD40_repeat_dom_sf"/>
</dbReference>
<sequence>MCVFFPSCCYRRITMEGSSESAWQKSNSSRDLNTSRVSNRNPRLNRTRRFGFLGGSSQDSDLRNERDGVVVAHTDDLKNQGGLSGVCEDEVQVDPFVRAIEWGDVSLRQWLDRPDRSVDAFECLHIFRQIVEIVNVAHSEGIVVHNVRPSCFVMSSFNHVSFIESASCSDSGTDSPEDGLNSPTMEAKNLSSALHQKQSTMASGNFQFIKTPANALSDTSYMQSSSLYAARESLMQESGENRTRDRSAQLEDKRQPFPMKQILLTESSWYTSPEEVSGGPSPCASDIYRLGVLLFELFCPFSSREEKSRTMSSLRHRVLPPQLLLRWPKEASFCLWLLHPEPNSRPKMDELLQSEFLNESRDDLEEREAAIELREKIEEQELLLEFLLLVKQRKQEAADKLQNTVSFVCSDIEEVVKHKTSSKGKGSSCPDLVKEDHSTSSFPSMNITDDDDSASGSRKRFRPGVQIHNGEECDDNLDGQKSDTENQDSILLRSSRLMNNFKKLESAYFLTRWRPIKHSAKPLTRHSSISSDGRGSIVATERSSVNNLTSKEQHSEGRRSGWIEPFLEGLCKYLSYSKLKVKADLKQADLLNSSNLVCSLSFDRDGEFFATAGVNKKIKVFECDAIINEDRDIHYPVVEIATRSKLSNICWNSYIKSQIASSNFEGVVQVWDVTRSQVLMEMKEHEKRVWSIDFSSADPTMLASGSDDGCVKLWSINQAILFLHLGTSIGTIKTKANVCCVQFPLESCRSLAFGSADHKIYYYDLRNSKAPLCTLNGHNKTVSYVKFIDSMNLVSASTDNTLKLWDLSTCTSRVVDTPVMSLTGHMNVKNFVGLSVSDGYIATGSETNEVFIYHKAFPMPALSYKFQTTDPLSGHDTDDAAQFISSVCWRGQSSTLIAANSTGNIKILEMV</sequence>
<feature type="domain" description="Protein kinase" evidence="11">
    <location>
        <begin position="10"/>
        <end position="357"/>
    </location>
</feature>
<evidence type="ECO:0000256" key="9">
    <source>
        <dbReference type="PROSITE-ProRule" id="PRU00221"/>
    </source>
</evidence>
<feature type="compositionally biased region" description="Polar residues" evidence="10">
    <location>
        <begin position="181"/>
        <end position="194"/>
    </location>
</feature>
<feature type="region of interest" description="Disordered" evidence="10">
    <location>
        <begin position="20"/>
        <end position="40"/>
    </location>
</feature>
<name>A0AAW1XN09_RUBAR</name>
<keyword evidence="5" id="KW-0833">Ubl conjugation pathway</keyword>
<dbReference type="InterPro" id="IPR019775">
    <property type="entry name" value="WD40_repeat_CS"/>
</dbReference>
<dbReference type="PROSITE" id="PS50294">
    <property type="entry name" value="WD_REPEATS_REGION"/>
    <property type="match status" value="2"/>
</dbReference>
<dbReference type="InterPro" id="IPR015943">
    <property type="entry name" value="WD40/YVTN_repeat-like_dom_sf"/>
</dbReference>